<dbReference type="InterPro" id="IPR009459">
    <property type="entry name" value="MucBP_dom"/>
</dbReference>
<accession>A0A0R1ESZ2</accession>
<name>A0A0R1ESZ2_LACZE</name>
<protein>
    <submittedName>
        <fullName evidence="3">Internalin-I</fullName>
    </submittedName>
</protein>
<dbReference type="RefSeq" id="WP_010487561.1">
    <property type="nucleotide sequence ID" value="NZ_AZCT01000008.1"/>
</dbReference>
<gene>
    <name evidence="3" type="ORF">FD51_GL002935</name>
</gene>
<dbReference type="Gene3D" id="3.10.20.320">
    <property type="entry name" value="Putative peptidoglycan bound protein (lpxtg motif)"/>
    <property type="match status" value="2"/>
</dbReference>
<evidence type="ECO:0000256" key="1">
    <source>
        <dbReference type="ARBA" id="ARBA00022737"/>
    </source>
</evidence>
<dbReference type="AlphaFoldDB" id="A0A0R1ESZ2"/>
<dbReference type="EMBL" id="AZCT01000008">
    <property type="protein sequence ID" value="KRK12377.1"/>
    <property type="molecule type" value="Genomic_DNA"/>
</dbReference>
<organism evidence="3 4">
    <name type="scientific">Lacticaseibacillus zeae DSM 20178 = KCTC 3804</name>
    <dbReference type="NCBI Taxonomy" id="1423816"/>
    <lineage>
        <taxon>Bacteria</taxon>
        <taxon>Bacillati</taxon>
        <taxon>Bacillota</taxon>
        <taxon>Bacilli</taxon>
        <taxon>Lactobacillales</taxon>
        <taxon>Lactobacillaceae</taxon>
        <taxon>Lacticaseibacillus</taxon>
    </lineage>
</organism>
<dbReference type="Proteomes" id="UP000051984">
    <property type="component" value="Unassembled WGS sequence"/>
</dbReference>
<evidence type="ECO:0000313" key="3">
    <source>
        <dbReference type="EMBL" id="KRK12377.1"/>
    </source>
</evidence>
<dbReference type="PATRIC" id="fig|1423816.3.peg.3051"/>
<feature type="domain" description="MucBP" evidence="2">
    <location>
        <begin position="90"/>
        <end position="144"/>
    </location>
</feature>
<sequence>MAQVTLTIHYVDENGKTLGPDNHLMNTPEHHFRLTAPTLIGYDFQKAVLPDGQHVGDPTVTGTMTGNAPQLTFIYTTAPSLVHHPVPATLVIQYFDNHNRPLRDAQVLHTKTGHQYELTAPDFPNFRYHHAMLPGGMTMSDKTVSGRLIQPHNELTFMYEPK</sequence>
<keyword evidence="1" id="KW-0677">Repeat</keyword>
<dbReference type="Pfam" id="PF06458">
    <property type="entry name" value="MucBP"/>
    <property type="match status" value="2"/>
</dbReference>
<evidence type="ECO:0000313" key="4">
    <source>
        <dbReference type="Proteomes" id="UP000051984"/>
    </source>
</evidence>
<proteinExistence type="predicted"/>
<feature type="domain" description="MucBP" evidence="2">
    <location>
        <begin position="6"/>
        <end position="76"/>
    </location>
</feature>
<reference evidence="3 4" key="1">
    <citation type="journal article" date="2015" name="Genome Announc.">
        <title>Expanding the biotechnology potential of lactobacilli through comparative genomics of 213 strains and associated genera.</title>
        <authorList>
            <person name="Sun Z."/>
            <person name="Harris H.M."/>
            <person name="McCann A."/>
            <person name="Guo C."/>
            <person name="Argimon S."/>
            <person name="Zhang W."/>
            <person name="Yang X."/>
            <person name="Jeffery I.B."/>
            <person name="Cooney J.C."/>
            <person name="Kagawa T.F."/>
            <person name="Liu W."/>
            <person name="Song Y."/>
            <person name="Salvetti E."/>
            <person name="Wrobel A."/>
            <person name="Rasinkangas P."/>
            <person name="Parkhill J."/>
            <person name="Rea M.C."/>
            <person name="O'Sullivan O."/>
            <person name="Ritari J."/>
            <person name="Douillard F.P."/>
            <person name="Paul Ross R."/>
            <person name="Yang R."/>
            <person name="Briner A.E."/>
            <person name="Felis G.E."/>
            <person name="de Vos W.M."/>
            <person name="Barrangou R."/>
            <person name="Klaenhammer T.R."/>
            <person name="Caufield P.W."/>
            <person name="Cui Y."/>
            <person name="Zhang H."/>
            <person name="O'Toole P.W."/>
        </authorList>
    </citation>
    <scope>NUCLEOTIDE SEQUENCE [LARGE SCALE GENOMIC DNA]</scope>
    <source>
        <strain evidence="3 4">DSM 20178</strain>
    </source>
</reference>
<comment type="caution">
    <text evidence="3">The sequence shown here is derived from an EMBL/GenBank/DDBJ whole genome shotgun (WGS) entry which is preliminary data.</text>
</comment>
<evidence type="ECO:0000259" key="2">
    <source>
        <dbReference type="Pfam" id="PF06458"/>
    </source>
</evidence>